<gene>
    <name evidence="3" type="ORF">METZ01_LOCUS450661</name>
</gene>
<protein>
    <recommendedName>
        <fullName evidence="2">EamA domain-containing protein</fullName>
    </recommendedName>
</protein>
<evidence type="ECO:0000313" key="3">
    <source>
        <dbReference type="EMBL" id="SVD97807.1"/>
    </source>
</evidence>
<dbReference type="AlphaFoldDB" id="A0A382ZQI6"/>
<feature type="transmembrane region" description="Helical" evidence="1">
    <location>
        <begin position="91"/>
        <end position="113"/>
    </location>
</feature>
<dbReference type="SUPFAM" id="SSF103481">
    <property type="entry name" value="Multidrug resistance efflux transporter EmrE"/>
    <property type="match status" value="1"/>
</dbReference>
<feature type="transmembrane region" description="Helical" evidence="1">
    <location>
        <begin position="120"/>
        <end position="138"/>
    </location>
</feature>
<feature type="transmembrane region" description="Helical" evidence="1">
    <location>
        <begin position="33"/>
        <end position="53"/>
    </location>
</feature>
<feature type="transmembrane region" description="Helical" evidence="1">
    <location>
        <begin position="65"/>
        <end position="85"/>
    </location>
</feature>
<dbReference type="InterPro" id="IPR000620">
    <property type="entry name" value="EamA_dom"/>
</dbReference>
<accession>A0A382ZQI6</accession>
<proteinExistence type="predicted"/>
<keyword evidence="1" id="KW-0472">Membrane</keyword>
<keyword evidence="1" id="KW-1133">Transmembrane helix</keyword>
<dbReference type="GO" id="GO:0016020">
    <property type="term" value="C:membrane"/>
    <property type="evidence" value="ECO:0007669"/>
    <property type="project" value="InterPro"/>
</dbReference>
<evidence type="ECO:0000259" key="2">
    <source>
        <dbReference type="Pfam" id="PF00892"/>
    </source>
</evidence>
<dbReference type="InterPro" id="IPR037185">
    <property type="entry name" value="EmrE-like"/>
</dbReference>
<feature type="domain" description="EamA" evidence="2">
    <location>
        <begin position="4"/>
        <end position="135"/>
    </location>
</feature>
<sequence length="160" mass="17004">MRPLLVLLVGVIASSTASIFIRSAQSDASSIVIAAYRVVIATVLLSPVVYVRQRRVLIGMGSKQWILALAAGLFLGLHFLTWVTSLEYTTVASSTVLVSSLPIFVALLSPLFLNEKPAPVLYVGMTLAIIGGAIMALSDTCVVAGIQFSCPSWQSFSQDS</sequence>
<dbReference type="PANTHER" id="PTHR22911:SF76">
    <property type="entry name" value="EAMA DOMAIN-CONTAINING PROTEIN"/>
    <property type="match status" value="1"/>
</dbReference>
<keyword evidence="1" id="KW-0812">Transmembrane</keyword>
<name>A0A382ZQI6_9ZZZZ</name>
<organism evidence="3">
    <name type="scientific">marine metagenome</name>
    <dbReference type="NCBI Taxonomy" id="408172"/>
    <lineage>
        <taxon>unclassified sequences</taxon>
        <taxon>metagenomes</taxon>
        <taxon>ecological metagenomes</taxon>
    </lineage>
</organism>
<dbReference type="Pfam" id="PF00892">
    <property type="entry name" value="EamA"/>
    <property type="match status" value="1"/>
</dbReference>
<feature type="non-terminal residue" evidence="3">
    <location>
        <position position="160"/>
    </location>
</feature>
<dbReference type="PANTHER" id="PTHR22911">
    <property type="entry name" value="ACYL-MALONYL CONDENSING ENZYME-RELATED"/>
    <property type="match status" value="1"/>
</dbReference>
<evidence type="ECO:0000256" key="1">
    <source>
        <dbReference type="SAM" id="Phobius"/>
    </source>
</evidence>
<reference evidence="3" key="1">
    <citation type="submission" date="2018-05" db="EMBL/GenBank/DDBJ databases">
        <authorList>
            <person name="Lanie J.A."/>
            <person name="Ng W.-L."/>
            <person name="Kazmierczak K.M."/>
            <person name="Andrzejewski T.M."/>
            <person name="Davidsen T.M."/>
            <person name="Wayne K.J."/>
            <person name="Tettelin H."/>
            <person name="Glass J.I."/>
            <person name="Rusch D."/>
            <person name="Podicherti R."/>
            <person name="Tsui H.-C.T."/>
            <person name="Winkler M.E."/>
        </authorList>
    </citation>
    <scope>NUCLEOTIDE SEQUENCE</scope>
</reference>
<dbReference type="EMBL" id="UINC01185880">
    <property type="protein sequence ID" value="SVD97807.1"/>
    <property type="molecule type" value="Genomic_DNA"/>
</dbReference>